<dbReference type="EMBL" id="JABBGH010000002">
    <property type="protein sequence ID" value="NML65864.1"/>
    <property type="molecule type" value="Genomic_DNA"/>
</dbReference>
<name>A0A7Y0FMX2_9BACT</name>
<keyword evidence="7" id="KW-0813">Transport</keyword>
<comment type="caution">
    <text evidence="9">The sequence shown here is derived from an EMBL/GenBank/DDBJ whole genome shotgun (WGS) entry which is preliminary data.</text>
</comment>
<dbReference type="AlphaFoldDB" id="A0A7Y0FMX2"/>
<protein>
    <submittedName>
        <fullName evidence="9">Biopolymer transporter ExbD</fullName>
    </submittedName>
</protein>
<comment type="similarity">
    <text evidence="2 7">Belongs to the ExbD/TolR family.</text>
</comment>
<dbReference type="InterPro" id="IPR003400">
    <property type="entry name" value="ExbD"/>
</dbReference>
<dbReference type="Pfam" id="PF02472">
    <property type="entry name" value="ExbD"/>
    <property type="match status" value="1"/>
</dbReference>
<dbReference type="Proteomes" id="UP000559626">
    <property type="component" value="Unassembled WGS sequence"/>
</dbReference>
<keyword evidence="6" id="KW-0472">Membrane</keyword>
<dbReference type="PANTHER" id="PTHR30558">
    <property type="entry name" value="EXBD MEMBRANE COMPONENT OF PMF-DRIVEN MACROMOLECULE IMPORT SYSTEM"/>
    <property type="match status" value="1"/>
</dbReference>
<dbReference type="PANTHER" id="PTHR30558:SF3">
    <property type="entry name" value="BIOPOLYMER TRANSPORT PROTEIN EXBD-RELATED"/>
    <property type="match status" value="1"/>
</dbReference>
<gene>
    <name evidence="9" type="ORF">HHL22_11675</name>
</gene>
<evidence type="ECO:0000256" key="7">
    <source>
        <dbReference type="RuleBase" id="RU003879"/>
    </source>
</evidence>
<comment type="subcellular location">
    <subcellularLocation>
        <location evidence="1">Cell membrane</location>
        <topology evidence="1">Single-pass membrane protein</topology>
    </subcellularLocation>
    <subcellularLocation>
        <location evidence="7">Cell membrane</location>
        <topology evidence="7">Single-pass type II membrane protein</topology>
    </subcellularLocation>
</comment>
<sequence>MAEIQQKGGDSGKGGKQRAKKMSTKIDMTPMVDLAFLLLTFFMLTTTFAKPNVMQLTMPVKDKNLTDEEQTKIKASQAVTIILGPENKVFYYFGLNEPNDKSVPQPEVKTTDFSANGIRQILLARQKQEPEPIILIMPLSGKAVPEDKQSKYKNMVDILDEMNITNQKKYALVDIPAKDVDLLKKLNLI</sequence>
<dbReference type="GO" id="GO:0005886">
    <property type="term" value="C:plasma membrane"/>
    <property type="evidence" value="ECO:0007669"/>
    <property type="project" value="UniProtKB-SubCell"/>
</dbReference>
<dbReference type="GO" id="GO:0015031">
    <property type="term" value="P:protein transport"/>
    <property type="evidence" value="ECO:0007669"/>
    <property type="project" value="UniProtKB-KW"/>
</dbReference>
<evidence type="ECO:0000256" key="2">
    <source>
        <dbReference type="ARBA" id="ARBA00005811"/>
    </source>
</evidence>
<evidence type="ECO:0000256" key="1">
    <source>
        <dbReference type="ARBA" id="ARBA00004162"/>
    </source>
</evidence>
<evidence type="ECO:0000256" key="3">
    <source>
        <dbReference type="ARBA" id="ARBA00022475"/>
    </source>
</evidence>
<reference evidence="9 10" key="1">
    <citation type="submission" date="2020-04" db="EMBL/GenBank/DDBJ databases">
        <title>Hymenobacter polaris sp. nov., isolated from Arctic soil.</title>
        <authorList>
            <person name="Dahal R.H."/>
        </authorList>
    </citation>
    <scope>NUCLEOTIDE SEQUENCE [LARGE SCALE GENOMIC DNA]</scope>
    <source>
        <strain evidence="9 10">RP-2-7</strain>
    </source>
</reference>
<keyword evidence="4 7" id="KW-0812">Transmembrane</keyword>
<evidence type="ECO:0000313" key="9">
    <source>
        <dbReference type="EMBL" id="NML65864.1"/>
    </source>
</evidence>
<organism evidence="9 10">
    <name type="scientific">Hymenobacter polaris</name>
    <dbReference type="NCBI Taxonomy" id="2682546"/>
    <lineage>
        <taxon>Bacteria</taxon>
        <taxon>Pseudomonadati</taxon>
        <taxon>Bacteroidota</taxon>
        <taxon>Cytophagia</taxon>
        <taxon>Cytophagales</taxon>
        <taxon>Hymenobacteraceae</taxon>
        <taxon>Hymenobacter</taxon>
    </lineage>
</organism>
<keyword evidence="5" id="KW-1133">Transmembrane helix</keyword>
<feature type="region of interest" description="Disordered" evidence="8">
    <location>
        <begin position="1"/>
        <end position="22"/>
    </location>
</feature>
<evidence type="ECO:0000256" key="4">
    <source>
        <dbReference type="ARBA" id="ARBA00022692"/>
    </source>
</evidence>
<evidence type="ECO:0000256" key="8">
    <source>
        <dbReference type="SAM" id="MobiDB-lite"/>
    </source>
</evidence>
<keyword evidence="3" id="KW-1003">Cell membrane</keyword>
<proteinExistence type="inferred from homology"/>
<dbReference type="GO" id="GO:0022857">
    <property type="term" value="F:transmembrane transporter activity"/>
    <property type="evidence" value="ECO:0007669"/>
    <property type="project" value="InterPro"/>
</dbReference>
<evidence type="ECO:0000313" key="10">
    <source>
        <dbReference type="Proteomes" id="UP000559626"/>
    </source>
</evidence>
<evidence type="ECO:0000256" key="5">
    <source>
        <dbReference type="ARBA" id="ARBA00022989"/>
    </source>
</evidence>
<keyword evidence="10" id="KW-1185">Reference proteome</keyword>
<keyword evidence="7" id="KW-0653">Protein transport</keyword>
<evidence type="ECO:0000256" key="6">
    <source>
        <dbReference type="ARBA" id="ARBA00023136"/>
    </source>
</evidence>
<accession>A0A7Y0FMX2</accession>